<dbReference type="PANTHER" id="PTHR10584:SF166">
    <property type="entry name" value="RIBOKINASE"/>
    <property type="match status" value="1"/>
</dbReference>
<dbReference type="AlphaFoldDB" id="A0A645AIQ6"/>
<name>A0A645AIQ6_9ZZZZ</name>
<feature type="domain" description="Carbohydrate kinase PfkB" evidence="3">
    <location>
        <begin position="13"/>
        <end position="300"/>
    </location>
</feature>
<proteinExistence type="predicted"/>
<dbReference type="SUPFAM" id="SSF53613">
    <property type="entry name" value="Ribokinase-like"/>
    <property type="match status" value="1"/>
</dbReference>
<gene>
    <name evidence="4" type="primary">psuK_8</name>
    <name evidence="4" type="ORF">SDC9_99368</name>
</gene>
<dbReference type="CDD" id="cd01941">
    <property type="entry name" value="YeiC_kinase_like"/>
    <property type="match status" value="1"/>
</dbReference>
<dbReference type="InterPro" id="IPR011611">
    <property type="entry name" value="PfkB_dom"/>
</dbReference>
<dbReference type="PANTHER" id="PTHR10584">
    <property type="entry name" value="SUGAR KINASE"/>
    <property type="match status" value="1"/>
</dbReference>
<comment type="caution">
    <text evidence="4">The sequence shown here is derived from an EMBL/GenBank/DDBJ whole genome shotgun (WGS) entry which is preliminary data.</text>
</comment>
<organism evidence="4">
    <name type="scientific">bioreactor metagenome</name>
    <dbReference type="NCBI Taxonomy" id="1076179"/>
    <lineage>
        <taxon>unclassified sequences</taxon>
        <taxon>metagenomes</taxon>
        <taxon>ecological metagenomes</taxon>
    </lineage>
</organism>
<evidence type="ECO:0000259" key="3">
    <source>
        <dbReference type="Pfam" id="PF00294"/>
    </source>
</evidence>
<evidence type="ECO:0000313" key="4">
    <source>
        <dbReference type="EMBL" id="MPM52608.1"/>
    </source>
</evidence>
<reference evidence="4" key="1">
    <citation type="submission" date="2019-08" db="EMBL/GenBank/DDBJ databases">
        <authorList>
            <person name="Kucharzyk K."/>
            <person name="Murdoch R.W."/>
            <person name="Higgins S."/>
            <person name="Loffler F."/>
        </authorList>
    </citation>
    <scope>NUCLEOTIDE SEQUENCE</scope>
</reference>
<evidence type="ECO:0000256" key="1">
    <source>
        <dbReference type="ARBA" id="ARBA00022679"/>
    </source>
</evidence>
<keyword evidence="2 4" id="KW-0418">Kinase</keyword>
<dbReference type="EMBL" id="VSSQ01013941">
    <property type="protein sequence ID" value="MPM52608.1"/>
    <property type="molecule type" value="Genomic_DNA"/>
</dbReference>
<sequence>MGRGYLISNQIGVTAIGASMIDITGRSFTKLLDGDSNPGAITVTPGGVTRNIAENLALLDVDVTLITALCRDAFGEMIRQRCLDVGIDIAHAYYSPDGITTTYLAILDEDGDMSLALSDTKALDQMPLEHLLKNRSILDKNELIVIDAALPDEIINYLVDKYQDQRLFVDPVSVGKARSIKNIIGKFDTLKCNQLEAAYLADLAITDEKTLEQAAEILLAKGLRHIFITRGKQGAYYQNSAEKGYVPSFKVTIQNATGAGDAFTAGVVYGALKGYSLKQTARFANALSAIALTSASAVSPLVSIDLVNAYLEKRGK</sequence>
<accession>A0A645AIQ6</accession>
<keyword evidence="1 4" id="KW-0808">Transferase</keyword>
<dbReference type="Pfam" id="PF00294">
    <property type="entry name" value="PfkB"/>
    <property type="match status" value="1"/>
</dbReference>
<dbReference type="EC" id="2.7.1.83" evidence="4"/>
<dbReference type="GO" id="GO:0050225">
    <property type="term" value="F:pseudouridine kinase activity"/>
    <property type="evidence" value="ECO:0007669"/>
    <property type="project" value="UniProtKB-EC"/>
</dbReference>
<protein>
    <submittedName>
        <fullName evidence="4">Pseudouridine kinase</fullName>
        <ecNumber evidence="4">2.7.1.83</ecNumber>
    </submittedName>
</protein>
<evidence type="ECO:0000256" key="2">
    <source>
        <dbReference type="ARBA" id="ARBA00022777"/>
    </source>
</evidence>
<dbReference type="Gene3D" id="3.40.1190.20">
    <property type="match status" value="1"/>
</dbReference>
<dbReference type="InterPro" id="IPR029056">
    <property type="entry name" value="Ribokinase-like"/>
</dbReference>